<evidence type="ECO:0000256" key="3">
    <source>
        <dbReference type="ARBA" id="ARBA00022651"/>
    </source>
</evidence>
<dbReference type="SUPFAM" id="SSF52096">
    <property type="entry name" value="ClpP/crotonase"/>
    <property type="match status" value="1"/>
</dbReference>
<evidence type="ECO:0000256" key="1">
    <source>
        <dbReference type="ARBA" id="ARBA00006249"/>
    </source>
</evidence>
<reference evidence="12" key="1">
    <citation type="submission" date="2023-02" db="EMBL/GenBank/DDBJ databases">
        <authorList>
            <person name="Palmer J.M."/>
        </authorList>
    </citation>
    <scope>NUCLEOTIDE SEQUENCE</scope>
    <source>
        <strain evidence="12">FW57</strain>
    </source>
</reference>
<dbReference type="InterPro" id="IPR056186">
    <property type="entry name" value="PDZ_CPAF-rel"/>
</dbReference>
<evidence type="ECO:0000256" key="10">
    <source>
        <dbReference type="RuleBase" id="RU361238"/>
    </source>
</evidence>
<organism evidence="12 13">
    <name type="scientific">Staphylotrichum longicolle</name>
    <dbReference type="NCBI Taxonomy" id="669026"/>
    <lineage>
        <taxon>Eukaryota</taxon>
        <taxon>Fungi</taxon>
        <taxon>Dikarya</taxon>
        <taxon>Ascomycota</taxon>
        <taxon>Pezizomycotina</taxon>
        <taxon>Sordariomycetes</taxon>
        <taxon>Sordariomycetidae</taxon>
        <taxon>Sordariales</taxon>
        <taxon>Chaetomiaceae</taxon>
        <taxon>Staphylotrichum</taxon>
    </lineage>
</organism>
<dbReference type="SUPFAM" id="SSF53474">
    <property type="entry name" value="alpha/beta-Hydrolases"/>
    <property type="match status" value="1"/>
</dbReference>
<keyword evidence="8" id="KW-1015">Disulfide bond</keyword>
<evidence type="ECO:0000256" key="6">
    <source>
        <dbReference type="ARBA" id="ARBA00022801"/>
    </source>
</evidence>
<dbReference type="EC" id="3.1.1.-" evidence="10"/>
<keyword evidence="4" id="KW-0479">Metal-binding</keyword>
<dbReference type="EMBL" id="JAHCVI010000006">
    <property type="protein sequence ID" value="KAG7284554.1"/>
    <property type="molecule type" value="Genomic_DNA"/>
</dbReference>
<name>A0AAD4HT94_9PEZI</name>
<proteinExistence type="inferred from homology"/>
<evidence type="ECO:0000256" key="2">
    <source>
        <dbReference type="ARBA" id="ARBA00022487"/>
    </source>
</evidence>
<accession>A0AAD4HT94</accession>
<dbReference type="Gene3D" id="3.90.226.10">
    <property type="entry name" value="2-enoyl-CoA Hydratase, Chain A, domain 1"/>
    <property type="match status" value="1"/>
</dbReference>
<feature type="domain" description="CPAF-like PDZ" evidence="11">
    <location>
        <begin position="692"/>
        <end position="810"/>
    </location>
</feature>
<sequence length="1132" mass="123659">MRFPRHGVHAALLASPRGAAECAANLPNIGNFPHQCSKLVSKLKIDNATVWFANYVAAGTNVTFPDLDPTCAHAPMALKVDFCRVALYVATSKQSGISMEAWLPQDWTGRFLSTGNGGLNGCISYDDMAYATELGFSTVGANNGHNGTSGRPFLNSPEVLVDFAWRSVHTGVVVGKQITQDFYHKKHSKSYYLGCSTGGRQGFKSAESFPEDFDGIVAGAPAVDFNNLNSWSGHFYLLTGKAGSPTYLTPAQWNAVHADIMAQCDGLDGYVDGIIEDPLLCQYRPEALICPPGTSPDSGTCLTGTQARTVRAVFSDLYGANGTLVYPRMQPGSELVGAPSLYYSGRPFQYSADWFQYAIYNDPNWDPATLGPADYAKNDAVNPGNIRTFSGDLSAAKARGAKIIHYHGQMDQVITSENSPRYYNHVSQTMNLPSSALDEFYRFFRISGMAHCAGGPGATFIGNRRAGTASLDPDQNVLTALVRWVEQGKAPESILGTAFVNGTAGGQVAFQRRHCKYPLRNTYTGKGDPKSADSWNRNHLSLRKDEPCKQVRDQVAKWMLENEIVPKNLTEIERYVIPTIPAAPITPSVAFACLKSVPLQKKSALQQLEFLKPLFEWQSTLDYLRNPPQGYLSEGVDLVGGLDDIAAKLKSEKRCGYPNEFEFLADLHTLTAVRVRDFHFSYSTLLFDLFTFQMNARFVSISEDGLSLPKIYLYDDVKYAQNGYNPSPVSTIDGIPALEFLGKASVTNGLSHDPDARFNSLFPSLANDANPVYSPPEPFSLDLRDTTKVTCQNGTTFEFANTAFVRGNFTNIASGTDLYNSYGQGNGTATQSIPWQTYLMDKRNYTTDYAGYPKPLKAEKSGRIAGFLPDSPEFSDVAVLSVSSFMSAVGPDALTMTPPDSMKDYYNVTINFLRTAKAANRTKLILDVQGNSGGLIANLATLYFALFPGTSFPLIWQGRAHPQLAWLGAHLWNASSPSSPWPLDNQIKPDHTPWSSFAEFFGPYPDSTHSPSDGNYTHPALLNITALTNPFLTKILNDTTRTPSLIPWTEPPFRPEDIVLVTDGQCGSACALLTSMLTHAHRAHVALGGRPLNLPMQAVGQSKGGPVMAFAGMPSSTGPRCRRGCGCRRRRR</sequence>
<keyword evidence="3" id="KW-0624">Polysaccharide degradation</keyword>
<dbReference type="GO" id="GO:0046872">
    <property type="term" value="F:metal ion binding"/>
    <property type="evidence" value="ECO:0007669"/>
    <property type="project" value="UniProtKB-KW"/>
</dbReference>
<evidence type="ECO:0000256" key="4">
    <source>
        <dbReference type="ARBA" id="ARBA00022723"/>
    </source>
</evidence>
<keyword evidence="3" id="KW-0858">Xylan degradation</keyword>
<gene>
    <name evidence="12" type="ORF">NEMBOFW57_010932</name>
</gene>
<evidence type="ECO:0000256" key="8">
    <source>
        <dbReference type="ARBA" id="ARBA00023157"/>
    </source>
</evidence>
<dbReference type="AlphaFoldDB" id="A0AAD4HT94"/>
<evidence type="ECO:0000256" key="7">
    <source>
        <dbReference type="ARBA" id="ARBA00022837"/>
    </source>
</evidence>
<dbReference type="Pfam" id="PF23658">
    <property type="entry name" value="PDZ_CPAF_rel"/>
    <property type="match status" value="1"/>
</dbReference>
<evidence type="ECO:0000256" key="5">
    <source>
        <dbReference type="ARBA" id="ARBA00022729"/>
    </source>
</evidence>
<dbReference type="PANTHER" id="PTHR33938">
    <property type="entry name" value="FERULOYL ESTERASE B-RELATED"/>
    <property type="match status" value="1"/>
</dbReference>
<protein>
    <recommendedName>
        <fullName evidence="10">Carboxylic ester hydrolase</fullName>
        <ecNumber evidence="10">3.1.1.-</ecNumber>
    </recommendedName>
</protein>
<evidence type="ECO:0000313" key="12">
    <source>
        <dbReference type="EMBL" id="KAG7284554.1"/>
    </source>
</evidence>
<dbReference type="Pfam" id="PF07519">
    <property type="entry name" value="Tannase"/>
    <property type="match status" value="1"/>
</dbReference>
<evidence type="ECO:0000313" key="13">
    <source>
        <dbReference type="Proteomes" id="UP001197093"/>
    </source>
</evidence>
<dbReference type="GO" id="GO:0030600">
    <property type="term" value="F:feruloyl esterase activity"/>
    <property type="evidence" value="ECO:0007669"/>
    <property type="project" value="UniProtKB-EC"/>
</dbReference>
<evidence type="ECO:0000256" key="9">
    <source>
        <dbReference type="ARBA" id="ARBA00034075"/>
    </source>
</evidence>
<keyword evidence="2" id="KW-0719">Serine esterase</keyword>
<dbReference type="Proteomes" id="UP001197093">
    <property type="component" value="Unassembled WGS sequence"/>
</dbReference>
<keyword evidence="7" id="KW-0106">Calcium</keyword>
<comment type="catalytic activity">
    <reaction evidence="9">
        <text>feruloyl-polysaccharide + H2O = ferulate + polysaccharide.</text>
        <dbReference type="EC" id="3.1.1.73"/>
    </reaction>
</comment>
<evidence type="ECO:0000259" key="11">
    <source>
        <dbReference type="Pfam" id="PF23658"/>
    </source>
</evidence>
<keyword evidence="3" id="KW-0119">Carbohydrate metabolism</keyword>
<keyword evidence="6 10" id="KW-0378">Hydrolase</keyword>
<dbReference type="InterPro" id="IPR011118">
    <property type="entry name" value="Tannase/feruloyl_esterase"/>
</dbReference>
<dbReference type="InterPro" id="IPR029058">
    <property type="entry name" value="AB_hydrolase_fold"/>
</dbReference>
<dbReference type="InterPro" id="IPR029045">
    <property type="entry name" value="ClpP/crotonase-like_dom_sf"/>
</dbReference>
<keyword evidence="13" id="KW-1185">Reference proteome</keyword>
<keyword evidence="5" id="KW-0732">Signal</keyword>
<comment type="caution">
    <text evidence="12">The sequence shown here is derived from an EMBL/GenBank/DDBJ whole genome shotgun (WGS) entry which is preliminary data.</text>
</comment>
<comment type="similarity">
    <text evidence="1 10">Belongs to the tannase family.</text>
</comment>
<dbReference type="PANTHER" id="PTHR33938:SF15">
    <property type="entry name" value="FERULOYL ESTERASE B-RELATED"/>
    <property type="match status" value="1"/>
</dbReference>
<dbReference type="GO" id="GO:0045493">
    <property type="term" value="P:xylan catabolic process"/>
    <property type="evidence" value="ECO:0007669"/>
    <property type="project" value="UniProtKB-KW"/>
</dbReference>